<dbReference type="PANTHER" id="PTHR14380:SF3">
    <property type="entry name" value="OOCYTE-SECRETED PROTEIN 1"/>
    <property type="match status" value="1"/>
</dbReference>
<protein>
    <submittedName>
        <fullName evidence="7">Uncharacterized protein</fullName>
    </submittedName>
</protein>
<feature type="signal peptide" evidence="5">
    <location>
        <begin position="1"/>
        <end position="22"/>
    </location>
</feature>
<reference evidence="6 9" key="1">
    <citation type="journal article" date="2005" name="Nature">
        <title>Genome sequence, comparative analysis and haplotype structure of the domestic dog.</title>
        <authorList>
            <consortium name="Broad Sequencing Platform"/>
            <person name="Lindblad-Toh K."/>
            <person name="Wade C.M."/>
            <person name="Mikkelsen T.S."/>
            <person name="Karlsson E.K."/>
            <person name="Jaffe D.B."/>
            <person name="Kamal M."/>
            <person name="Clamp M."/>
            <person name="Chang J.L."/>
            <person name="Kulbokas E.J. III"/>
            <person name="Zody M.C."/>
            <person name="Mauceli E."/>
            <person name="Xie X."/>
            <person name="Breen M."/>
            <person name="Wayne R.K."/>
            <person name="Ostrander E.A."/>
            <person name="Ponting C.P."/>
            <person name="Galibert F."/>
            <person name="Smith D.R."/>
            <person name="DeJong P.J."/>
            <person name="Kirkness E."/>
            <person name="Alvarez P."/>
            <person name="Biagi T."/>
            <person name="Brockman W."/>
            <person name="Butler J."/>
            <person name="Chin C.W."/>
            <person name="Cook A."/>
            <person name="Cuff J."/>
            <person name="Daly M.J."/>
            <person name="DeCaprio D."/>
            <person name="Gnerre S."/>
            <person name="Grabherr M."/>
            <person name="Kellis M."/>
            <person name="Kleber M."/>
            <person name="Bardeleben C."/>
            <person name="Goodstadt L."/>
            <person name="Heger A."/>
            <person name="Hitte C."/>
            <person name="Kim L."/>
            <person name="Koepfli K.P."/>
            <person name="Parker H.G."/>
            <person name="Pollinger J.P."/>
            <person name="Searle S.M."/>
            <person name="Sutter N.B."/>
            <person name="Thomas R."/>
            <person name="Webber C."/>
            <person name="Baldwin J."/>
            <person name="Abebe A."/>
            <person name="Abouelleil A."/>
            <person name="Aftuck L."/>
            <person name="Ait-Zahra M."/>
            <person name="Aldredge T."/>
            <person name="Allen N."/>
            <person name="An P."/>
            <person name="Anderson S."/>
            <person name="Antoine C."/>
            <person name="Arachchi H."/>
            <person name="Aslam A."/>
            <person name="Ayotte L."/>
            <person name="Bachantsang P."/>
            <person name="Barry A."/>
            <person name="Bayul T."/>
            <person name="Benamara M."/>
            <person name="Berlin A."/>
            <person name="Bessette D."/>
            <person name="Blitshteyn B."/>
            <person name="Bloom T."/>
            <person name="Blye J."/>
            <person name="Boguslavskiy L."/>
            <person name="Bonnet C."/>
            <person name="Boukhgalter B."/>
            <person name="Brown A."/>
            <person name="Cahill P."/>
            <person name="Calixte N."/>
            <person name="Camarata J."/>
            <person name="Cheshatsang Y."/>
            <person name="Chu J."/>
            <person name="Citroen M."/>
            <person name="Collymore A."/>
            <person name="Cooke P."/>
            <person name="Dawoe T."/>
            <person name="Daza R."/>
            <person name="Decktor K."/>
            <person name="DeGray S."/>
            <person name="Dhargay N."/>
            <person name="Dooley K."/>
            <person name="Dooley K."/>
            <person name="Dorje P."/>
            <person name="Dorjee K."/>
            <person name="Dorris L."/>
            <person name="Duffey N."/>
            <person name="Dupes A."/>
            <person name="Egbiremolen O."/>
            <person name="Elong R."/>
            <person name="Falk J."/>
            <person name="Farina A."/>
            <person name="Faro S."/>
            <person name="Ferguson D."/>
            <person name="Ferreira P."/>
            <person name="Fisher S."/>
            <person name="FitzGerald M."/>
            <person name="Foley K."/>
            <person name="Foley C."/>
            <person name="Franke A."/>
            <person name="Friedrich D."/>
            <person name="Gage D."/>
            <person name="Garber M."/>
            <person name="Gearin G."/>
            <person name="Giannoukos G."/>
            <person name="Goode T."/>
            <person name="Goyette A."/>
            <person name="Graham J."/>
            <person name="Grandbois E."/>
            <person name="Gyaltsen K."/>
            <person name="Hafez N."/>
            <person name="Hagopian D."/>
            <person name="Hagos B."/>
            <person name="Hall J."/>
            <person name="Healy C."/>
            <person name="Hegarty R."/>
            <person name="Honan T."/>
            <person name="Horn A."/>
            <person name="Houde N."/>
            <person name="Hughes L."/>
            <person name="Hunnicutt L."/>
            <person name="Husby M."/>
            <person name="Jester B."/>
            <person name="Jones C."/>
            <person name="Kamat A."/>
            <person name="Kanga B."/>
            <person name="Kells C."/>
            <person name="Khazanovich D."/>
            <person name="Kieu A.C."/>
            <person name="Kisner P."/>
            <person name="Kumar M."/>
            <person name="Lance K."/>
            <person name="Landers T."/>
            <person name="Lara M."/>
            <person name="Lee W."/>
            <person name="Leger J.P."/>
            <person name="Lennon N."/>
            <person name="Leuper L."/>
            <person name="LeVine S."/>
            <person name="Liu J."/>
            <person name="Liu X."/>
            <person name="Lokyitsang Y."/>
            <person name="Lokyitsang T."/>
            <person name="Lui A."/>
            <person name="Macdonald J."/>
            <person name="Major J."/>
            <person name="Marabella R."/>
            <person name="Maru K."/>
            <person name="Matthews C."/>
            <person name="McDonough S."/>
            <person name="Mehta T."/>
            <person name="Meldrim J."/>
            <person name="Melnikov A."/>
            <person name="Meneus L."/>
            <person name="Mihalev A."/>
            <person name="Mihova T."/>
            <person name="Miller K."/>
            <person name="Mittelman R."/>
            <person name="Mlenga V."/>
            <person name="Mulrain L."/>
            <person name="Munson G."/>
            <person name="Navidi A."/>
            <person name="Naylor J."/>
            <person name="Nguyen T."/>
            <person name="Nguyen N."/>
            <person name="Nguyen C."/>
            <person name="Nguyen T."/>
            <person name="Nicol R."/>
            <person name="Norbu N."/>
            <person name="Norbu C."/>
            <person name="Novod N."/>
            <person name="Nyima T."/>
            <person name="Olandt P."/>
            <person name="O'Neill B."/>
            <person name="O'Neill K."/>
            <person name="Osman S."/>
            <person name="Oyono L."/>
            <person name="Patti C."/>
            <person name="Perrin D."/>
            <person name="Phunkhang P."/>
            <person name="Pierre F."/>
            <person name="Priest M."/>
            <person name="Rachupka A."/>
            <person name="Raghuraman S."/>
            <person name="Rameau R."/>
            <person name="Ray V."/>
            <person name="Raymond C."/>
            <person name="Rege F."/>
            <person name="Rise C."/>
            <person name="Rogers J."/>
            <person name="Rogov P."/>
            <person name="Sahalie J."/>
            <person name="Settipalli S."/>
            <person name="Sharpe T."/>
            <person name="Shea T."/>
            <person name="Sheehan M."/>
            <person name="Sherpa N."/>
            <person name="Shi J."/>
            <person name="Shih D."/>
            <person name="Sloan J."/>
            <person name="Smith C."/>
            <person name="Sparrow T."/>
            <person name="Stalker J."/>
            <person name="Stange-Thomann N."/>
            <person name="Stavropoulos S."/>
            <person name="Stone C."/>
            <person name="Stone S."/>
            <person name="Sykes S."/>
            <person name="Tchuinga P."/>
            <person name="Tenzing P."/>
            <person name="Tesfaye S."/>
            <person name="Thoulutsang D."/>
            <person name="Thoulutsang Y."/>
            <person name="Topham K."/>
            <person name="Topping I."/>
            <person name="Tsamla T."/>
            <person name="Vassiliev H."/>
            <person name="Venkataraman V."/>
            <person name="Vo A."/>
            <person name="Wangchuk T."/>
            <person name="Wangdi T."/>
            <person name="Weiand M."/>
            <person name="Wilkinson J."/>
            <person name="Wilson A."/>
            <person name="Yadav S."/>
            <person name="Yang S."/>
            <person name="Yang X."/>
            <person name="Young G."/>
            <person name="Yu Q."/>
            <person name="Zainoun J."/>
            <person name="Zembek L."/>
            <person name="Zimmer A."/>
            <person name="Lander E.S."/>
        </authorList>
    </citation>
    <scope>NUCLEOTIDE SEQUENCE [LARGE SCALE GENOMIC DNA]</scope>
    <source>
        <strain evidence="6">Boxer</strain>
    </source>
</reference>
<evidence type="ECO:0000256" key="4">
    <source>
        <dbReference type="ARBA" id="ARBA00022729"/>
    </source>
</evidence>
<accession>A0A8C0PRL0</accession>
<feature type="chain" id="PRO_5044672533" evidence="5">
    <location>
        <begin position="23"/>
        <end position="221"/>
    </location>
</feature>
<reference evidence="7" key="3">
    <citation type="submission" date="2019-03" db="EMBL/GenBank/DDBJ databases">
        <authorList>
            <person name="Warren W.C."/>
            <person name="Johnson G.S."/>
        </authorList>
    </citation>
    <scope>NUCLEOTIDE SEQUENCE [LARGE SCALE GENOMIC DNA]</scope>
    <source>
        <strain evidence="7">Basenji</strain>
    </source>
</reference>
<name>A0A8C0PRL0_CANLF</name>
<evidence type="ECO:0000256" key="2">
    <source>
        <dbReference type="ARBA" id="ARBA00010071"/>
    </source>
</evidence>
<dbReference type="AlphaFoldDB" id="A0A8C0PRL0"/>
<evidence type="ECO:0000313" key="7">
    <source>
        <dbReference type="Ensembl" id="ENSCAFP00030042065.1"/>
    </source>
</evidence>
<evidence type="ECO:0000313" key="9">
    <source>
        <dbReference type="Proteomes" id="UP000002254"/>
    </source>
</evidence>
<comment type="similarity">
    <text evidence="2">Belongs to the PLAC1 family.</text>
</comment>
<keyword evidence="3" id="KW-0964">Secreted</keyword>
<dbReference type="Proteomes" id="UP000694542">
    <property type="component" value="Chromosome 21"/>
</dbReference>
<keyword evidence="4 5" id="KW-0732">Signal</keyword>
<dbReference type="InterPro" id="IPR033222">
    <property type="entry name" value="PLAC1_fam"/>
</dbReference>
<proteinExistence type="inferred from homology"/>
<evidence type="ECO:0000256" key="5">
    <source>
        <dbReference type="SAM" id="SignalP"/>
    </source>
</evidence>
<dbReference type="Gene3D" id="2.60.40.3210">
    <property type="entry name" value="Zona pellucida, ZP-N domain"/>
    <property type="match status" value="1"/>
</dbReference>
<dbReference type="Ensembl" id="ENSCAFT00030048077.1">
    <property type="protein sequence ID" value="ENSCAFP00030042065.1"/>
    <property type="gene ID" value="ENSCAFG00030026011.1"/>
</dbReference>
<evidence type="ECO:0000313" key="10">
    <source>
        <dbReference type="Proteomes" id="UP000694429"/>
    </source>
</evidence>
<reference evidence="8" key="2">
    <citation type="submission" date="2018-10" db="EMBL/GenBank/DDBJ databases">
        <title>De novo assembly of a Great Dane genome.</title>
        <authorList>
            <person name="Kidd J.M."/>
            <person name="Pendleton A.L."/>
            <person name="Shen F."/>
            <person name="Emery S."/>
        </authorList>
    </citation>
    <scope>NUCLEOTIDE SEQUENCE [LARGE SCALE GENOMIC DNA]</scope>
    <source>
        <strain evidence="8">Great Dane</strain>
    </source>
</reference>
<reference evidence="7" key="4">
    <citation type="submission" date="2025-05" db="UniProtKB">
        <authorList>
            <consortium name="Ensembl"/>
        </authorList>
    </citation>
    <scope>IDENTIFICATION</scope>
</reference>
<dbReference type="PANTHER" id="PTHR14380">
    <property type="entry name" value="PLACENTA-SPECIFIC PROTEIN 1"/>
    <property type="match status" value="1"/>
</dbReference>
<evidence type="ECO:0000256" key="1">
    <source>
        <dbReference type="ARBA" id="ARBA00004613"/>
    </source>
</evidence>
<comment type="subcellular location">
    <subcellularLocation>
        <location evidence="1">Secreted</location>
    </subcellularLocation>
</comment>
<dbReference type="OrthoDB" id="9715999at2759"/>
<dbReference type="GO" id="GO:0005576">
    <property type="term" value="C:extracellular region"/>
    <property type="evidence" value="ECO:0007669"/>
    <property type="project" value="UniProtKB-SubCell"/>
</dbReference>
<dbReference type="Ensembl" id="ENSCAFT00000048436.3">
    <property type="protein sequence ID" value="ENSCAFP00000038260.2"/>
    <property type="gene ID" value="ENSCAFG00000032278.3"/>
</dbReference>
<dbReference type="Ensembl" id="ENSCAFT00040012866.1">
    <property type="protein sequence ID" value="ENSCAFP00040011136.1"/>
    <property type="gene ID" value="ENSCAFG00040006929.1"/>
</dbReference>
<evidence type="ECO:0000313" key="6">
    <source>
        <dbReference type="Ensembl" id="ENSCAFP00000038260.2"/>
    </source>
</evidence>
<organism evidence="7 10">
    <name type="scientific">Canis lupus familiaris</name>
    <name type="common">Dog</name>
    <name type="synonym">Canis familiaris</name>
    <dbReference type="NCBI Taxonomy" id="9615"/>
    <lineage>
        <taxon>Eukaryota</taxon>
        <taxon>Metazoa</taxon>
        <taxon>Chordata</taxon>
        <taxon>Craniata</taxon>
        <taxon>Vertebrata</taxon>
        <taxon>Euteleostomi</taxon>
        <taxon>Mammalia</taxon>
        <taxon>Eutheria</taxon>
        <taxon>Laurasiatheria</taxon>
        <taxon>Carnivora</taxon>
        <taxon>Caniformia</taxon>
        <taxon>Canidae</taxon>
        <taxon>Canis</taxon>
    </lineage>
</organism>
<dbReference type="Proteomes" id="UP000694429">
    <property type="component" value="Chromosome 21"/>
</dbReference>
<evidence type="ECO:0000256" key="3">
    <source>
        <dbReference type="ARBA" id="ARBA00022525"/>
    </source>
</evidence>
<evidence type="ECO:0000313" key="8">
    <source>
        <dbReference type="Ensembl" id="ENSCAFP00040011136.1"/>
    </source>
</evidence>
<dbReference type="Proteomes" id="UP000002254">
    <property type="component" value="Chromosome 21"/>
</dbReference>
<sequence>MKAFLAVGGLYLLFSVIWTCSGEQPVYIRCSPSWFLARVKPTAFHNDLLVDSDEVFLGDQCPVTSVHQGFYEFRYHPKDCNIRIEVLPGDHILFVSEIIFISKFSDLEASIPVACIVPQHPAPIIITTGSNANKQGGLKRSPRMANLYIGETVNRKEKTAKKENSKYIQLYVLHTEMLLSLNGKSCALETDNYVNVQFCYLTNHTAHPSAPENLGRGYESL</sequence>